<dbReference type="Gene3D" id="3.90.550.10">
    <property type="entry name" value="Spore Coat Polysaccharide Biosynthesis Protein SpsA, Chain A"/>
    <property type="match status" value="1"/>
</dbReference>
<organism evidence="5 6">
    <name type="scientific">Alkalicoccus daliensis</name>
    <dbReference type="NCBI Taxonomy" id="745820"/>
    <lineage>
        <taxon>Bacteria</taxon>
        <taxon>Bacillati</taxon>
        <taxon>Bacillota</taxon>
        <taxon>Bacilli</taxon>
        <taxon>Bacillales</taxon>
        <taxon>Bacillaceae</taxon>
        <taxon>Alkalicoccus</taxon>
    </lineage>
</organism>
<dbReference type="PANTHER" id="PTHR22916:SF51">
    <property type="entry name" value="GLYCOSYLTRANSFERASE EPSH-RELATED"/>
    <property type="match status" value="1"/>
</dbReference>
<accession>A0A1G9ZLH4</accession>
<reference evidence="6" key="1">
    <citation type="submission" date="2016-10" db="EMBL/GenBank/DDBJ databases">
        <authorList>
            <person name="Varghese N."/>
            <person name="Submissions S."/>
        </authorList>
    </citation>
    <scope>NUCLEOTIDE SEQUENCE [LARGE SCALE GENOMIC DNA]</scope>
    <source>
        <strain evidence="6">CGMCC 1.10369</strain>
    </source>
</reference>
<evidence type="ECO:0000313" key="6">
    <source>
        <dbReference type="Proteomes" id="UP000198778"/>
    </source>
</evidence>
<evidence type="ECO:0000256" key="3">
    <source>
        <dbReference type="ARBA" id="ARBA00022679"/>
    </source>
</evidence>
<dbReference type="STRING" id="745820.SAMN04488053_101155"/>
<dbReference type="SUPFAM" id="SSF53448">
    <property type="entry name" value="Nucleotide-diphospho-sugar transferases"/>
    <property type="match status" value="1"/>
</dbReference>
<dbReference type="AlphaFoldDB" id="A0A1G9ZLH4"/>
<keyword evidence="6" id="KW-1185">Reference proteome</keyword>
<dbReference type="Pfam" id="PF00535">
    <property type="entry name" value="Glycos_transf_2"/>
    <property type="match status" value="1"/>
</dbReference>
<comment type="similarity">
    <text evidence="1">Belongs to the glycosyltransferase 2 family.</text>
</comment>
<evidence type="ECO:0000256" key="2">
    <source>
        <dbReference type="ARBA" id="ARBA00022676"/>
    </source>
</evidence>
<dbReference type="PANTHER" id="PTHR22916">
    <property type="entry name" value="GLYCOSYLTRANSFERASE"/>
    <property type="match status" value="1"/>
</dbReference>
<dbReference type="EMBL" id="FNIL01000001">
    <property type="protein sequence ID" value="SDN22130.1"/>
    <property type="molecule type" value="Genomic_DNA"/>
</dbReference>
<dbReference type="OrthoDB" id="396512at2"/>
<dbReference type="InterPro" id="IPR029044">
    <property type="entry name" value="Nucleotide-diphossugar_trans"/>
</dbReference>
<feature type="domain" description="Glycosyltransferase 2-like" evidence="4">
    <location>
        <begin position="8"/>
        <end position="168"/>
    </location>
</feature>
<evidence type="ECO:0000259" key="4">
    <source>
        <dbReference type="Pfam" id="PF00535"/>
    </source>
</evidence>
<dbReference type="CDD" id="cd00761">
    <property type="entry name" value="Glyco_tranf_GTA_type"/>
    <property type="match status" value="1"/>
</dbReference>
<keyword evidence="3 5" id="KW-0808">Transferase</keyword>
<proteinExistence type="inferred from homology"/>
<gene>
    <name evidence="5" type="ORF">SAMN04488053_101155</name>
</gene>
<dbReference type="RefSeq" id="WP_090839610.1">
    <property type="nucleotide sequence ID" value="NZ_FNIL01000001.1"/>
</dbReference>
<evidence type="ECO:0000313" key="5">
    <source>
        <dbReference type="EMBL" id="SDN22130.1"/>
    </source>
</evidence>
<name>A0A1G9ZLH4_9BACI</name>
<dbReference type="InterPro" id="IPR001173">
    <property type="entry name" value="Glyco_trans_2-like"/>
</dbReference>
<sequence length="327" mass="38597">MTDSPLVSVIVPVYNVEKYLEECIESIINQNEKRIEIILINDGSNDRSLEICKKYVSWDERVILINQNRKGVSAARNTGVKRASGQYIGFVDSDDWILPDMYENLLDLALEHKSDITICGHARQFGSSLTEFRTDQELLVLNKENGLRELFRGNVYRFALWNKLYERKCFNEILFPEGRIHEDLAVAHQLIMNSELILVTSRTGYIYRHREKSILTTRFHIGRMDSFEAWDNIIKDLMRAHPEVMSEVWRRYAYWIFDNIQIILKQINDKEEANQQFTYISKNLQKNYKAIKKNERLNRKDKLKLFLISKNFYISTNQKKILTASVK</sequence>
<evidence type="ECO:0000256" key="1">
    <source>
        <dbReference type="ARBA" id="ARBA00006739"/>
    </source>
</evidence>
<dbReference type="Proteomes" id="UP000198778">
    <property type="component" value="Unassembled WGS sequence"/>
</dbReference>
<protein>
    <submittedName>
        <fullName evidence="5">Glycosyltransferase involved in cell wall bisynthesis</fullName>
    </submittedName>
</protein>
<keyword evidence="2" id="KW-0328">Glycosyltransferase</keyword>
<dbReference type="GO" id="GO:0016757">
    <property type="term" value="F:glycosyltransferase activity"/>
    <property type="evidence" value="ECO:0007669"/>
    <property type="project" value="UniProtKB-KW"/>
</dbReference>